<dbReference type="Pfam" id="PF04935">
    <property type="entry name" value="SURF6"/>
    <property type="match status" value="1"/>
</dbReference>
<keyword evidence="7" id="KW-1185">Reference proteome</keyword>
<feature type="region of interest" description="Disordered" evidence="1">
    <location>
        <begin position="813"/>
        <end position="904"/>
    </location>
</feature>
<dbReference type="AlphaFoldDB" id="A0A388LDJ2"/>
<evidence type="ECO:0000256" key="2">
    <source>
        <dbReference type="SAM" id="Phobius"/>
    </source>
</evidence>
<feature type="compositionally biased region" description="Basic and acidic residues" evidence="1">
    <location>
        <begin position="1029"/>
        <end position="1058"/>
    </location>
</feature>
<comment type="caution">
    <text evidence="6">The sequence shown here is derived from an EMBL/GenBank/DDBJ whole genome shotgun (WGS) entry which is preliminary data.</text>
</comment>
<feature type="transmembrane region" description="Helical" evidence="2">
    <location>
        <begin position="12"/>
        <end position="30"/>
    </location>
</feature>
<evidence type="ECO:0000256" key="1">
    <source>
        <dbReference type="SAM" id="MobiDB-lite"/>
    </source>
</evidence>
<accession>A0A388LDJ2</accession>
<organism evidence="6 7">
    <name type="scientific">Chara braunii</name>
    <name type="common">Braun's stonewort</name>
    <dbReference type="NCBI Taxonomy" id="69332"/>
    <lineage>
        <taxon>Eukaryota</taxon>
        <taxon>Viridiplantae</taxon>
        <taxon>Streptophyta</taxon>
        <taxon>Charophyceae</taxon>
        <taxon>Charales</taxon>
        <taxon>Characeae</taxon>
        <taxon>Chara</taxon>
    </lineage>
</organism>
<gene>
    <name evidence="6" type="ORF">CBR_g30748</name>
</gene>
<proteinExistence type="predicted"/>
<feature type="domain" description="Nucleotide-diphospho-sugar transferase" evidence="3">
    <location>
        <begin position="284"/>
        <end position="508"/>
    </location>
</feature>
<dbReference type="InterPro" id="IPR029190">
    <property type="entry name" value="Rrp14/SURF6_C"/>
</dbReference>
<evidence type="ECO:0000313" key="7">
    <source>
        <dbReference type="Proteomes" id="UP000265515"/>
    </source>
</evidence>
<keyword evidence="2" id="KW-0472">Membrane</keyword>
<feature type="domain" description="Ribosomal RNA-processing protein 14 N-terminal" evidence="5">
    <location>
        <begin position="664"/>
        <end position="724"/>
    </location>
</feature>
<dbReference type="Gramene" id="GBG80380">
    <property type="protein sequence ID" value="GBG80380"/>
    <property type="gene ID" value="CBR_g30748"/>
</dbReference>
<feature type="region of interest" description="Disordered" evidence="1">
    <location>
        <begin position="1021"/>
        <end position="1087"/>
    </location>
</feature>
<dbReference type="GO" id="GO:0005794">
    <property type="term" value="C:Golgi apparatus"/>
    <property type="evidence" value="ECO:0007669"/>
    <property type="project" value="TreeGrafter"/>
</dbReference>
<keyword evidence="2" id="KW-0812">Transmembrane</keyword>
<evidence type="ECO:0008006" key="8">
    <source>
        <dbReference type="Google" id="ProtNLM"/>
    </source>
</evidence>
<reference evidence="6 7" key="1">
    <citation type="journal article" date="2018" name="Cell">
        <title>The Chara Genome: Secondary Complexity and Implications for Plant Terrestrialization.</title>
        <authorList>
            <person name="Nishiyama T."/>
            <person name="Sakayama H."/>
            <person name="Vries J.D."/>
            <person name="Buschmann H."/>
            <person name="Saint-Marcoux D."/>
            <person name="Ullrich K.K."/>
            <person name="Haas F.B."/>
            <person name="Vanderstraeten L."/>
            <person name="Becker D."/>
            <person name="Lang D."/>
            <person name="Vosolsobe S."/>
            <person name="Rombauts S."/>
            <person name="Wilhelmsson P.K.I."/>
            <person name="Janitza P."/>
            <person name="Kern R."/>
            <person name="Heyl A."/>
            <person name="Rumpler F."/>
            <person name="Villalobos L.I.A.C."/>
            <person name="Clay J.M."/>
            <person name="Skokan R."/>
            <person name="Toyoda A."/>
            <person name="Suzuki Y."/>
            <person name="Kagoshima H."/>
            <person name="Schijlen E."/>
            <person name="Tajeshwar N."/>
            <person name="Catarino B."/>
            <person name="Hetherington A.J."/>
            <person name="Saltykova A."/>
            <person name="Bonnot C."/>
            <person name="Breuninger H."/>
            <person name="Symeonidi A."/>
            <person name="Radhakrishnan G.V."/>
            <person name="Van Nieuwerburgh F."/>
            <person name="Deforce D."/>
            <person name="Chang C."/>
            <person name="Karol K.G."/>
            <person name="Hedrich R."/>
            <person name="Ulvskov P."/>
            <person name="Glockner G."/>
            <person name="Delwiche C.F."/>
            <person name="Petrasek J."/>
            <person name="Van de Peer Y."/>
            <person name="Friml J."/>
            <person name="Beilby M."/>
            <person name="Dolan L."/>
            <person name="Kohara Y."/>
            <person name="Sugano S."/>
            <person name="Fujiyama A."/>
            <person name="Delaux P.-M."/>
            <person name="Quint M."/>
            <person name="TheiBen G."/>
            <person name="Hagemann M."/>
            <person name="Harholt J."/>
            <person name="Dunand C."/>
            <person name="Zachgo S."/>
            <person name="Langdale J."/>
            <person name="Maumus F."/>
            <person name="Straeten D.V.D."/>
            <person name="Gould S.B."/>
            <person name="Rensing S.A."/>
        </authorList>
    </citation>
    <scope>NUCLEOTIDE SEQUENCE [LARGE SCALE GENOMIC DNA]</scope>
    <source>
        <strain evidence="6 7">S276</strain>
    </source>
</reference>
<dbReference type="PANTHER" id="PTHR46936:SF1">
    <property type="entry name" value="ARABINOSYLTRANSFERASE XEG113"/>
    <property type="match status" value="1"/>
</dbReference>
<feature type="compositionally biased region" description="Polar residues" evidence="1">
    <location>
        <begin position="206"/>
        <end position="215"/>
    </location>
</feature>
<dbReference type="InterPro" id="IPR053250">
    <property type="entry name" value="Glycosyltransferase_77"/>
</dbReference>
<dbReference type="InterPro" id="IPR029188">
    <property type="entry name" value="Rrp14_N"/>
</dbReference>
<evidence type="ECO:0000259" key="5">
    <source>
        <dbReference type="Pfam" id="PF15459"/>
    </source>
</evidence>
<sequence length="1087" mass="120644">MVIPSAAYFGRLYVTGFGVAAILLLVYFMGRPLYWEALANVSEWTSQTPLRKGLTTFVDPSQGLPIDGLAADVSPAEVKKEGADQTAGDPLTGNSQRLGPNPLPTLQTGQEANPLGGVGSADEGSKEGLVSVNAITQDGVDDSARNTMTSQGGEGQSDVKTSEAEEELVTNISGTGESLIDKEVAPADLEQSTPQKQEREAESSGELGSNATTVAPSDVPELPFRPIWDAPDPSQPLPDTKKFGLTKALVESRARDNVIVVSFANNAFFDFAVSWVRHLTDLGLDNVLVGALDDIILSKLYYLGVPVFGVESRLPPHDPGWGSPGFHKIVQKKLGLLRTLLDMGFEVLMSDTDVMWVRDPIPFFRHHEAADVLTSSDQVSNVARDESLEDWRIAHAAYNIGILFYRPTNASRKQLRAWEAEIMGGEEVWDQNAFNDVMRRTLGPEVEGGGGLFYAFDGELKMGILPVSVFCSGHTYFVQQLPEKFGLKPYAIHATFQYGGTAGKRHRFREAMAWAYDDDPDYFNPKDGLMSFKPNIPEELLIFGEHNVETHFALVNYQLKLIRQALAIASILNRTLIFPELWCRLDRLWYPHPGVLPGTLTSQPFRCPLDHVFEINHMLEAFPVNEFGPQIHFREYSFLSNPRVPQEAGNMPMLGEIHPLQGKIKEDSDFFNRLVQLIPARFYFAPEATDQEGWKYKKKNERDALRLAAKENSKKAKKMRFDPEHYQSTLDVQAQLAEKERAASQPSAGESGELTKAEVDGQLAGAPAEKGNEEKTVDTSVNSLCAADLNKPPVSHEELRERLHRRLAEFRAKRRADESAITARKAKEWQSKRKRESQQLGAKKGGDRGGGGSPHPSKRQKSDGGQSSDQVKIPEQLEFGRIKIADGVVDGGKPKKKKETKKDLLNKAVALKEKVEKAAGPTEAEGSDQVKIPEQLEFGRIKIADGVVDGGKPKKKKETKKDLLNKAVALKEKVEKAAGPTEAEGLRAKHEWAAALDRATGAKVLDDPKLLKKSLKREEKLKVRSSKQWSERKAQERERMEAKQRKRQDNIKARADTKKAKKIERREKKLLRPGFEGRREGFINSGD</sequence>
<dbReference type="Proteomes" id="UP000265515">
    <property type="component" value="Unassembled WGS sequence"/>
</dbReference>
<dbReference type="GO" id="GO:0052636">
    <property type="term" value="F:arabinosyltransferase activity"/>
    <property type="evidence" value="ECO:0007669"/>
    <property type="project" value="TreeGrafter"/>
</dbReference>
<evidence type="ECO:0000259" key="4">
    <source>
        <dbReference type="Pfam" id="PF04935"/>
    </source>
</evidence>
<keyword evidence="2" id="KW-1133">Transmembrane helix</keyword>
<evidence type="ECO:0000259" key="3">
    <source>
        <dbReference type="Pfam" id="PF03407"/>
    </source>
</evidence>
<dbReference type="Pfam" id="PF03407">
    <property type="entry name" value="Nucleotid_trans"/>
    <property type="match status" value="1"/>
</dbReference>
<feature type="region of interest" description="Disordered" evidence="1">
    <location>
        <begin position="76"/>
        <end position="239"/>
    </location>
</feature>
<dbReference type="InterPro" id="IPR005069">
    <property type="entry name" value="Nucl-diP-sugar_transferase"/>
</dbReference>
<dbReference type="GO" id="GO:0052325">
    <property type="term" value="P:cell wall pectin biosynthetic process"/>
    <property type="evidence" value="ECO:0007669"/>
    <property type="project" value="TreeGrafter"/>
</dbReference>
<feature type="compositionally biased region" description="Polar residues" evidence="1">
    <location>
        <begin position="92"/>
        <end position="111"/>
    </location>
</feature>
<feature type="domain" description="Ribosomal RNA-processing protein 14/surfeit locus protein 6 C-terminal" evidence="4">
    <location>
        <begin position="896"/>
        <end position="1063"/>
    </location>
</feature>
<dbReference type="Pfam" id="PF15459">
    <property type="entry name" value="RRP14"/>
    <property type="match status" value="1"/>
</dbReference>
<feature type="region of interest" description="Disordered" evidence="1">
    <location>
        <begin position="737"/>
        <end position="756"/>
    </location>
</feature>
<dbReference type="OrthoDB" id="540503at2759"/>
<dbReference type="PANTHER" id="PTHR46936">
    <property type="entry name" value="ARABINOSYLTRANSFERASE XEG113"/>
    <property type="match status" value="1"/>
</dbReference>
<protein>
    <recommendedName>
        <fullName evidence="8">Nucleotide-diphospho-sugar transferase domain-containing protein</fullName>
    </recommendedName>
</protein>
<dbReference type="EMBL" id="BFEA01000344">
    <property type="protein sequence ID" value="GBG80380.1"/>
    <property type="molecule type" value="Genomic_DNA"/>
</dbReference>
<evidence type="ECO:0000313" key="6">
    <source>
        <dbReference type="EMBL" id="GBG80380.1"/>
    </source>
</evidence>
<name>A0A388LDJ2_CHABU</name>
<feature type="compositionally biased region" description="Basic residues" evidence="1">
    <location>
        <begin position="1059"/>
        <end position="1071"/>
    </location>
</feature>